<protein>
    <submittedName>
        <fullName evidence="2">Flagellar motility protein MotE (MotC chaperone)</fullName>
    </submittedName>
</protein>
<dbReference type="Proteomes" id="UP000238392">
    <property type="component" value="Unassembled WGS sequence"/>
</dbReference>
<evidence type="ECO:0000256" key="1">
    <source>
        <dbReference type="SAM" id="Coils"/>
    </source>
</evidence>
<dbReference type="OrthoDB" id="9791432at2"/>
<accession>A0A2T0WY91</accession>
<keyword evidence="2" id="KW-0966">Cell projection</keyword>
<evidence type="ECO:0000313" key="3">
    <source>
        <dbReference type="Proteomes" id="UP000238392"/>
    </source>
</evidence>
<reference evidence="2 3" key="1">
    <citation type="submission" date="2018-03" db="EMBL/GenBank/DDBJ databases">
        <title>Genomic Encyclopedia of Archaeal and Bacterial Type Strains, Phase II (KMG-II): from individual species to whole genera.</title>
        <authorList>
            <person name="Goeker M."/>
        </authorList>
    </citation>
    <scope>NUCLEOTIDE SEQUENCE [LARGE SCALE GENOMIC DNA]</scope>
    <source>
        <strain evidence="2 3">DSM 100212</strain>
    </source>
</reference>
<keyword evidence="1" id="KW-0175">Coiled coil</keyword>
<evidence type="ECO:0000313" key="2">
    <source>
        <dbReference type="EMBL" id="PRY91564.1"/>
    </source>
</evidence>
<gene>
    <name evidence="2" type="ORF">CLV74_103148</name>
</gene>
<dbReference type="RefSeq" id="WP_146134901.1">
    <property type="nucleotide sequence ID" value="NZ_PVTQ01000003.1"/>
</dbReference>
<keyword evidence="2" id="KW-0282">Flagellum</keyword>
<keyword evidence="3" id="KW-1185">Reference proteome</keyword>
<dbReference type="SUPFAM" id="SSF158791">
    <property type="entry name" value="MgtE N-terminal domain-like"/>
    <property type="match status" value="1"/>
</dbReference>
<name>A0A2T0WY91_9RHOB</name>
<feature type="coiled-coil region" evidence="1">
    <location>
        <begin position="92"/>
        <end position="126"/>
    </location>
</feature>
<comment type="caution">
    <text evidence="2">The sequence shown here is derived from an EMBL/GenBank/DDBJ whole genome shotgun (WGS) entry which is preliminary data.</text>
</comment>
<dbReference type="AlphaFoldDB" id="A0A2T0WY91"/>
<dbReference type="EMBL" id="PVTQ01000003">
    <property type="protein sequence ID" value="PRY91564.1"/>
    <property type="molecule type" value="Genomic_DNA"/>
</dbReference>
<organism evidence="2 3">
    <name type="scientific">Donghicola tyrosinivorans</name>
    <dbReference type="NCBI Taxonomy" id="1652492"/>
    <lineage>
        <taxon>Bacteria</taxon>
        <taxon>Pseudomonadati</taxon>
        <taxon>Pseudomonadota</taxon>
        <taxon>Alphaproteobacteria</taxon>
        <taxon>Rhodobacterales</taxon>
        <taxon>Roseobacteraceae</taxon>
        <taxon>Donghicola</taxon>
    </lineage>
</organism>
<proteinExistence type="predicted"/>
<keyword evidence="2" id="KW-0969">Cilium</keyword>
<sequence>MKRRGFSALTVISTMFIAAGALRIGMGAEAAIAFAPAMTFTDEDYLEAPVLRSAEDLKLLLKAFAERDADLRAFEQQLEARAVELTALEDSIEAQKLALNDRRVAAEKAEEELRATMTLAEVAAEDDLSKLTKVYENMKPKEAANLFASMEPKFSAGFLGRMKPQSSAAIMGQLPTEIAYSISVLLAGRNVEAGNYADAISQEAAVQE</sequence>